<dbReference type="AlphaFoldDB" id="X0SL85"/>
<protein>
    <submittedName>
        <fullName evidence="1">Uncharacterized protein</fullName>
    </submittedName>
</protein>
<organism evidence="1">
    <name type="scientific">marine sediment metagenome</name>
    <dbReference type="NCBI Taxonomy" id="412755"/>
    <lineage>
        <taxon>unclassified sequences</taxon>
        <taxon>metagenomes</taxon>
        <taxon>ecological metagenomes</taxon>
    </lineage>
</organism>
<reference evidence="1" key="1">
    <citation type="journal article" date="2014" name="Front. Microbiol.">
        <title>High frequency of phylogenetically diverse reductive dehalogenase-homologous genes in deep subseafloor sedimentary metagenomes.</title>
        <authorList>
            <person name="Kawai M."/>
            <person name="Futagami T."/>
            <person name="Toyoda A."/>
            <person name="Takaki Y."/>
            <person name="Nishi S."/>
            <person name="Hori S."/>
            <person name="Arai W."/>
            <person name="Tsubouchi T."/>
            <person name="Morono Y."/>
            <person name="Uchiyama I."/>
            <person name="Ito T."/>
            <person name="Fujiyama A."/>
            <person name="Inagaki F."/>
            <person name="Takami H."/>
        </authorList>
    </citation>
    <scope>NUCLEOTIDE SEQUENCE</scope>
    <source>
        <strain evidence="1">Expedition CK06-06</strain>
    </source>
</reference>
<sequence length="129" mass="14432">MTTSAVLTSDYDNRAREVHRWSVWEKKLTFIWETGDGHAEQQVALPLNGILLSIVMKVSSVTGDPDVTLTLDDNDDNEMFSITEDDGATYYYWWWFDVLQGTMDVGVNPSADPGGAAQTLTVTVWLRGI</sequence>
<comment type="caution">
    <text evidence="1">The sequence shown here is derived from an EMBL/GenBank/DDBJ whole genome shotgun (WGS) entry which is preliminary data.</text>
</comment>
<dbReference type="EMBL" id="BARS01002144">
    <property type="protein sequence ID" value="GAF81848.1"/>
    <property type="molecule type" value="Genomic_DNA"/>
</dbReference>
<name>X0SL85_9ZZZZ</name>
<gene>
    <name evidence="1" type="ORF">S01H1_04017</name>
</gene>
<proteinExistence type="predicted"/>
<accession>X0SL85</accession>
<evidence type="ECO:0000313" key="1">
    <source>
        <dbReference type="EMBL" id="GAF81848.1"/>
    </source>
</evidence>